<dbReference type="PRINTS" id="PR00249">
    <property type="entry name" value="GPCRSECRETIN"/>
</dbReference>
<dbReference type="GO" id="GO:0008528">
    <property type="term" value="F:G protein-coupled peptide receptor activity"/>
    <property type="evidence" value="ECO:0007669"/>
    <property type="project" value="TreeGrafter"/>
</dbReference>
<dbReference type="InterPro" id="IPR017983">
    <property type="entry name" value="GPCR_2_secretin-like_CS"/>
</dbReference>
<keyword evidence="4 5" id="KW-0472">Membrane</keyword>
<evidence type="ECO:0000313" key="7">
    <source>
        <dbReference type="EMBL" id="GIX79026.1"/>
    </source>
</evidence>
<dbReference type="InterPro" id="IPR000832">
    <property type="entry name" value="GPCR_2_secretin-like"/>
</dbReference>
<evidence type="ECO:0000256" key="5">
    <source>
        <dbReference type="SAM" id="Phobius"/>
    </source>
</evidence>
<dbReference type="GO" id="GO:0007188">
    <property type="term" value="P:adenylate cyclase-modulating G protein-coupled receptor signaling pathway"/>
    <property type="evidence" value="ECO:0007669"/>
    <property type="project" value="TreeGrafter"/>
</dbReference>
<evidence type="ECO:0000256" key="1">
    <source>
        <dbReference type="ARBA" id="ARBA00004141"/>
    </source>
</evidence>
<dbReference type="AlphaFoldDB" id="A0AAV4N4M2"/>
<proteinExistence type="predicted"/>
<sequence>MGLLEKLFPALVVATWAGVKGHIGNSIEDVLAPQGCPWQRRDYYDYIFISPVILVCCEAYFFKFLGFGFDPGFGSYPGFGFESWQSHGDAKSNIHQNLVEFLSSRICIRAAISYQANDISDRVLMEQLCTPQKTNHLLRKVGQANIIFLAKIMWVLITKLRATNTVESEQYRKAAKALLVLIPLLGVTYILVIATPNHRTGEVIFTFIQATLLSIQGFIVAVLYCFLNGEVQNSIGHRLERWKIRRAVHKGHHHALGSRSSPHEDKFYHNRSVRDSCISFATSTSFINFQTAANRSHSAPVMNRHDNCAAQTESMLVKDETV</sequence>
<evidence type="ECO:0000259" key="6">
    <source>
        <dbReference type="PROSITE" id="PS50261"/>
    </source>
</evidence>
<dbReference type="Pfam" id="PF00002">
    <property type="entry name" value="7tm_2"/>
    <property type="match status" value="1"/>
</dbReference>
<keyword evidence="3 5" id="KW-1133">Transmembrane helix</keyword>
<dbReference type="GO" id="GO:0005886">
    <property type="term" value="C:plasma membrane"/>
    <property type="evidence" value="ECO:0007669"/>
    <property type="project" value="TreeGrafter"/>
</dbReference>
<dbReference type="PROSITE" id="PS50261">
    <property type="entry name" value="G_PROTEIN_RECEP_F2_4"/>
    <property type="match status" value="1"/>
</dbReference>
<feature type="transmembrane region" description="Helical" evidence="5">
    <location>
        <begin position="203"/>
        <end position="227"/>
    </location>
</feature>
<dbReference type="PANTHER" id="PTHR45620:SF15">
    <property type="entry name" value="DIURETIC HORMONE 44 RECEPTOR 1-RELATED"/>
    <property type="match status" value="1"/>
</dbReference>
<evidence type="ECO:0000313" key="8">
    <source>
        <dbReference type="Proteomes" id="UP001054945"/>
    </source>
</evidence>
<keyword evidence="2 5" id="KW-0812">Transmembrane</keyword>
<feature type="transmembrane region" description="Helical" evidence="5">
    <location>
        <begin position="141"/>
        <end position="157"/>
    </location>
</feature>
<dbReference type="Gene3D" id="1.20.1070.10">
    <property type="entry name" value="Rhodopsin 7-helix transmembrane proteins"/>
    <property type="match status" value="1"/>
</dbReference>
<name>A0AAV4N4M2_CAEEX</name>
<organism evidence="7 8">
    <name type="scientific">Caerostris extrusa</name>
    <name type="common">Bark spider</name>
    <name type="synonym">Caerostris bankana</name>
    <dbReference type="NCBI Taxonomy" id="172846"/>
    <lineage>
        <taxon>Eukaryota</taxon>
        <taxon>Metazoa</taxon>
        <taxon>Ecdysozoa</taxon>
        <taxon>Arthropoda</taxon>
        <taxon>Chelicerata</taxon>
        <taxon>Arachnida</taxon>
        <taxon>Araneae</taxon>
        <taxon>Araneomorphae</taxon>
        <taxon>Entelegynae</taxon>
        <taxon>Araneoidea</taxon>
        <taxon>Araneidae</taxon>
        <taxon>Caerostris</taxon>
    </lineage>
</organism>
<feature type="transmembrane region" description="Helical" evidence="5">
    <location>
        <begin position="43"/>
        <end position="62"/>
    </location>
</feature>
<keyword evidence="7" id="KW-0675">Receptor</keyword>
<dbReference type="InterPro" id="IPR050332">
    <property type="entry name" value="GPCR_2"/>
</dbReference>
<dbReference type="GO" id="GO:0007166">
    <property type="term" value="P:cell surface receptor signaling pathway"/>
    <property type="evidence" value="ECO:0007669"/>
    <property type="project" value="InterPro"/>
</dbReference>
<comment type="subcellular location">
    <subcellularLocation>
        <location evidence="1">Membrane</location>
        <topology evidence="1">Multi-pass membrane protein</topology>
    </subcellularLocation>
</comment>
<feature type="transmembrane region" description="Helical" evidence="5">
    <location>
        <begin position="178"/>
        <end position="197"/>
    </location>
</feature>
<evidence type="ECO:0000256" key="4">
    <source>
        <dbReference type="ARBA" id="ARBA00023136"/>
    </source>
</evidence>
<evidence type="ECO:0000256" key="2">
    <source>
        <dbReference type="ARBA" id="ARBA00022692"/>
    </source>
</evidence>
<dbReference type="PROSITE" id="PS00650">
    <property type="entry name" value="G_PROTEIN_RECEP_F2_2"/>
    <property type="match status" value="1"/>
</dbReference>
<accession>A0AAV4N4M2</accession>
<dbReference type="GO" id="GO:0017046">
    <property type="term" value="F:peptide hormone binding"/>
    <property type="evidence" value="ECO:0007669"/>
    <property type="project" value="TreeGrafter"/>
</dbReference>
<keyword evidence="8" id="KW-1185">Reference proteome</keyword>
<dbReference type="PANTHER" id="PTHR45620">
    <property type="entry name" value="PDF RECEPTOR-LIKE PROTEIN-RELATED"/>
    <property type="match status" value="1"/>
</dbReference>
<dbReference type="Proteomes" id="UP001054945">
    <property type="component" value="Unassembled WGS sequence"/>
</dbReference>
<comment type="caution">
    <text evidence="7">The sequence shown here is derived from an EMBL/GenBank/DDBJ whole genome shotgun (WGS) entry which is preliminary data.</text>
</comment>
<gene>
    <name evidence="7" type="ORF">CEXT_415511</name>
</gene>
<evidence type="ECO:0000256" key="3">
    <source>
        <dbReference type="ARBA" id="ARBA00022989"/>
    </source>
</evidence>
<reference evidence="7 8" key="1">
    <citation type="submission" date="2021-06" db="EMBL/GenBank/DDBJ databases">
        <title>Caerostris extrusa draft genome.</title>
        <authorList>
            <person name="Kono N."/>
            <person name="Arakawa K."/>
        </authorList>
    </citation>
    <scope>NUCLEOTIDE SEQUENCE [LARGE SCALE GENOMIC DNA]</scope>
</reference>
<dbReference type="InterPro" id="IPR017981">
    <property type="entry name" value="GPCR_2-like_7TM"/>
</dbReference>
<feature type="domain" description="G-protein coupled receptors family 2 profile 2" evidence="6">
    <location>
        <begin position="145"/>
        <end position="228"/>
    </location>
</feature>
<dbReference type="EMBL" id="BPLR01002891">
    <property type="protein sequence ID" value="GIX79026.1"/>
    <property type="molecule type" value="Genomic_DNA"/>
</dbReference>
<protein>
    <submittedName>
        <fullName evidence="7">Diuretic hormone receptor</fullName>
    </submittedName>
</protein>